<proteinExistence type="predicted"/>
<dbReference type="Proteomes" id="UP000196053">
    <property type="component" value="Chromosome I"/>
</dbReference>
<dbReference type="RefSeq" id="WP_058257212.1">
    <property type="nucleotide sequence ID" value="NZ_LN879430.1"/>
</dbReference>
<accession>A0A0K8J2S9</accession>
<reference evidence="2" key="1">
    <citation type="submission" date="2015-09" db="EMBL/GenBank/DDBJ databases">
        <authorList>
            <person name="Wibberg D."/>
        </authorList>
    </citation>
    <scope>NUCLEOTIDE SEQUENCE [LARGE SCALE GENOMIC DNA]</scope>
    <source>
        <strain evidence="2">SD1D</strain>
    </source>
</reference>
<gene>
    <name evidence="1" type="ORF">SD1D_0222</name>
</gene>
<dbReference type="AlphaFoldDB" id="A0A0K8J2S9"/>
<dbReference type="OrthoDB" id="2058201at2"/>
<evidence type="ECO:0000313" key="1">
    <source>
        <dbReference type="EMBL" id="CUH91775.1"/>
    </source>
</evidence>
<dbReference type="EMBL" id="LN879430">
    <property type="protein sequence ID" value="CUH91775.1"/>
    <property type="molecule type" value="Genomic_DNA"/>
</dbReference>
<keyword evidence="2" id="KW-1185">Reference proteome</keyword>
<evidence type="ECO:0000313" key="2">
    <source>
        <dbReference type="Proteomes" id="UP000196053"/>
    </source>
</evidence>
<sequence>MLVLDKDRKSFYQFKENGIALICTIGDGKKEWHSNIEDALKVEFDGGGNAMRRFGIQMIDHSVSSDWWKSIIKHFFKVGDNFEIRCWKEETEEILQAQQYGTATDEGNEISIKGVLTDKLLLELMTDNPSDKDIYNKMTKYFTINVKNELCDICSAHYGTEMYITIYSDKDILFFEQVMSKYSDDYFSIGEW</sequence>
<name>A0A0K8J2S9_9FIRM</name>
<protein>
    <submittedName>
        <fullName evidence="1">Uncharacterized protein</fullName>
    </submittedName>
</protein>
<dbReference type="KEGG" id="hsd:SD1D_0222"/>
<organism evidence="1 2">
    <name type="scientific">Herbinix luporum</name>
    <dbReference type="NCBI Taxonomy" id="1679721"/>
    <lineage>
        <taxon>Bacteria</taxon>
        <taxon>Bacillati</taxon>
        <taxon>Bacillota</taxon>
        <taxon>Clostridia</taxon>
        <taxon>Lachnospirales</taxon>
        <taxon>Lachnospiraceae</taxon>
        <taxon>Herbinix</taxon>
    </lineage>
</organism>